<comment type="caution">
    <text evidence="1">The sequence shown here is derived from an EMBL/GenBank/DDBJ whole genome shotgun (WGS) entry which is preliminary data.</text>
</comment>
<evidence type="ECO:0000313" key="1">
    <source>
        <dbReference type="EMBL" id="KAF7785173.1"/>
    </source>
</evidence>
<name>A0A8H7FC85_AGABI</name>
<protein>
    <submittedName>
        <fullName evidence="1">Uncharacterized protein</fullName>
    </submittedName>
</protein>
<sequence length="179" mass="20364">MIATVLSWKCKKTRLASLAAQPSEYLLSIGSLACRHTSTAWSIIICPNPRTDIGNVYNDRPGTYEFRLNLHSGIYLDRFLRDFPMCAGASNMTYHIPPKRMQSDLLRIFHKDLKNEKGKTVPEVLVDILKKFPKYDFEMKEGSEAAICDMEKKLVSIADIVSFEEVELGTKFGERVGRQ</sequence>
<reference evidence="1 2" key="1">
    <citation type="journal article" name="Sci. Rep.">
        <title>Telomere-to-telomere assembled and centromere annotated genomes of the two main subspecies of the button mushroom Agaricus bisporus reveal especially polymorphic chromosome ends.</title>
        <authorList>
            <person name="Sonnenberg A.S.M."/>
            <person name="Sedaghat-Telgerd N."/>
            <person name="Lavrijssen B."/>
            <person name="Ohm R.A."/>
            <person name="Hendrickx P.M."/>
            <person name="Scholtmeijer K."/>
            <person name="Baars J.J.P."/>
            <person name="van Peer A."/>
        </authorList>
    </citation>
    <scope>NUCLEOTIDE SEQUENCE [LARGE SCALE GENOMIC DNA]</scope>
    <source>
        <strain evidence="1 2">H119_p4</strain>
    </source>
</reference>
<accession>A0A8H7FC85</accession>
<proteinExistence type="predicted"/>
<organism evidence="1 2">
    <name type="scientific">Agaricus bisporus var. burnettii</name>
    <dbReference type="NCBI Taxonomy" id="192524"/>
    <lineage>
        <taxon>Eukaryota</taxon>
        <taxon>Fungi</taxon>
        <taxon>Dikarya</taxon>
        <taxon>Basidiomycota</taxon>
        <taxon>Agaricomycotina</taxon>
        <taxon>Agaricomycetes</taxon>
        <taxon>Agaricomycetidae</taxon>
        <taxon>Agaricales</taxon>
        <taxon>Agaricineae</taxon>
        <taxon>Agaricaceae</taxon>
        <taxon>Agaricus</taxon>
    </lineage>
</organism>
<dbReference type="AlphaFoldDB" id="A0A8H7FC85"/>
<dbReference type="EMBL" id="JABXXO010000001">
    <property type="protein sequence ID" value="KAF7785173.1"/>
    <property type="molecule type" value="Genomic_DNA"/>
</dbReference>
<gene>
    <name evidence="1" type="ORF">Agabi119p4_1338</name>
</gene>
<dbReference type="Proteomes" id="UP000629468">
    <property type="component" value="Unassembled WGS sequence"/>
</dbReference>
<evidence type="ECO:0000313" key="2">
    <source>
        <dbReference type="Proteomes" id="UP000629468"/>
    </source>
</evidence>